<dbReference type="EMBL" id="PFPO01000049">
    <property type="protein sequence ID" value="PIZ99070.1"/>
    <property type="molecule type" value="Genomic_DNA"/>
</dbReference>
<dbReference type="AlphaFoldDB" id="A0A2M7VF14"/>
<evidence type="ECO:0000313" key="3">
    <source>
        <dbReference type="EMBL" id="PIZ99070.1"/>
    </source>
</evidence>
<evidence type="ECO:0000256" key="1">
    <source>
        <dbReference type="ARBA" id="ARBA00022723"/>
    </source>
</evidence>
<proteinExistence type="predicted"/>
<dbReference type="SUPFAM" id="SSF55008">
    <property type="entry name" value="HMA, heavy metal-associated domain"/>
    <property type="match status" value="1"/>
</dbReference>
<dbReference type="Pfam" id="PF00403">
    <property type="entry name" value="HMA"/>
    <property type="match status" value="1"/>
</dbReference>
<dbReference type="Proteomes" id="UP000230405">
    <property type="component" value="Unassembled WGS sequence"/>
</dbReference>
<reference evidence="4" key="1">
    <citation type="submission" date="2017-09" db="EMBL/GenBank/DDBJ databases">
        <title>Depth-based differentiation of microbial function through sediment-hosted aquifers and enrichment of novel symbionts in the deep terrestrial subsurface.</title>
        <authorList>
            <person name="Probst A.J."/>
            <person name="Ladd B."/>
            <person name="Jarett J.K."/>
            <person name="Geller-Mcgrath D.E."/>
            <person name="Sieber C.M.K."/>
            <person name="Emerson J.B."/>
            <person name="Anantharaman K."/>
            <person name="Thomas B.C."/>
            <person name="Malmstrom R."/>
            <person name="Stieglmeier M."/>
            <person name="Klingl A."/>
            <person name="Woyke T."/>
            <person name="Ryan C.M."/>
            <person name="Banfield J.F."/>
        </authorList>
    </citation>
    <scope>NUCLEOTIDE SEQUENCE [LARGE SCALE GENOMIC DNA]</scope>
</reference>
<name>A0A2M7VF14_9BACT</name>
<dbReference type="CDD" id="cd00371">
    <property type="entry name" value="HMA"/>
    <property type="match status" value="1"/>
</dbReference>
<organism evidence="3 4">
    <name type="scientific">Candidatus Komeilibacteria bacterium CG_4_10_14_0_2_um_filter_37_10</name>
    <dbReference type="NCBI Taxonomy" id="1974470"/>
    <lineage>
        <taxon>Bacteria</taxon>
        <taxon>Candidatus Komeiliibacteriota</taxon>
    </lineage>
</organism>
<protein>
    <recommendedName>
        <fullName evidence="2">HMA domain-containing protein</fullName>
    </recommendedName>
</protein>
<keyword evidence="1" id="KW-0479">Metal-binding</keyword>
<dbReference type="GO" id="GO:0046872">
    <property type="term" value="F:metal ion binding"/>
    <property type="evidence" value="ECO:0007669"/>
    <property type="project" value="UniProtKB-KW"/>
</dbReference>
<evidence type="ECO:0000313" key="4">
    <source>
        <dbReference type="Proteomes" id="UP000230405"/>
    </source>
</evidence>
<feature type="domain" description="HMA" evidence="2">
    <location>
        <begin position="1"/>
        <end position="66"/>
    </location>
</feature>
<dbReference type="InterPro" id="IPR036163">
    <property type="entry name" value="HMA_dom_sf"/>
</dbReference>
<dbReference type="PROSITE" id="PS01047">
    <property type="entry name" value="HMA_1"/>
    <property type="match status" value="1"/>
</dbReference>
<dbReference type="Gene3D" id="3.30.70.100">
    <property type="match status" value="1"/>
</dbReference>
<dbReference type="InterPro" id="IPR017969">
    <property type="entry name" value="Heavy-metal-associated_CS"/>
</dbReference>
<sequence>MINKFIIQGMTCEACVKLITLKLNKLMGVQEIKIYLASGQTTVTAEREIDLLEIKQILGGTNYLVIKA</sequence>
<dbReference type="InterPro" id="IPR006121">
    <property type="entry name" value="HMA_dom"/>
</dbReference>
<gene>
    <name evidence="3" type="ORF">COX77_02645</name>
</gene>
<dbReference type="PROSITE" id="PS50846">
    <property type="entry name" value="HMA_2"/>
    <property type="match status" value="1"/>
</dbReference>
<evidence type="ECO:0000259" key="2">
    <source>
        <dbReference type="PROSITE" id="PS50846"/>
    </source>
</evidence>
<comment type="caution">
    <text evidence="3">The sequence shown here is derived from an EMBL/GenBank/DDBJ whole genome shotgun (WGS) entry which is preliminary data.</text>
</comment>
<accession>A0A2M7VF14</accession>